<dbReference type="Pfam" id="PF00528">
    <property type="entry name" value="BPD_transp_1"/>
    <property type="match status" value="1"/>
</dbReference>
<evidence type="ECO:0000256" key="3">
    <source>
        <dbReference type="ARBA" id="ARBA00022475"/>
    </source>
</evidence>
<dbReference type="PANTHER" id="PTHR43744:SF12">
    <property type="entry name" value="ABC TRANSPORTER PERMEASE PROTEIN MG189-RELATED"/>
    <property type="match status" value="1"/>
</dbReference>
<feature type="transmembrane region" description="Helical" evidence="7">
    <location>
        <begin position="258"/>
        <end position="281"/>
    </location>
</feature>
<evidence type="ECO:0000256" key="2">
    <source>
        <dbReference type="ARBA" id="ARBA00022448"/>
    </source>
</evidence>
<dbReference type="CDD" id="cd06261">
    <property type="entry name" value="TM_PBP2"/>
    <property type="match status" value="1"/>
</dbReference>
<sequence length="296" mass="31501">MTTLTSRPTPNRATASPARRRPRAAILPTVILAVGALYCVIPIAWVLIAATKAGSELFTTPTFQPGTGLLQNLGDLFGYSSGIFGAWAANSLLYACGGALGSTLVSALAGYALAKYEFRGKNAIFVILLAGVLIPGITLAIPQYFVMSALGLANTHISVLLPVLISPFGIYLTRIYASASVPDETIEAARIDGASDVRIFGSIGIPMMLPGLVTVFLLQFIWIWNNFLLPYLMLSDDSRFPLTLGFYTMMNRGSTEPALYSAVITGSAISILAIIALMGSLQRFWKLDLLSGGLKG</sequence>
<evidence type="ECO:0000256" key="4">
    <source>
        <dbReference type="ARBA" id="ARBA00022692"/>
    </source>
</evidence>
<dbReference type="PANTHER" id="PTHR43744">
    <property type="entry name" value="ABC TRANSPORTER PERMEASE PROTEIN MG189-RELATED-RELATED"/>
    <property type="match status" value="1"/>
</dbReference>
<dbReference type="EMBL" id="CP058316">
    <property type="protein sequence ID" value="QLD11205.1"/>
    <property type="molecule type" value="Genomic_DNA"/>
</dbReference>
<dbReference type="PROSITE" id="PS50928">
    <property type="entry name" value="ABC_TM1"/>
    <property type="match status" value="1"/>
</dbReference>
<keyword evidence="5 7" id="KW-1133">Transmembrane helix</keyword>
<dbReference type="Gene3D" id="1.10.3720.10">
    <property type="entry name" value="MetI-like"/>
    <property type="match status" value="1"/>
</dbReference>
<proteinExistence type="inferred from homology"/>
<accession>A0A7D5ERL2</accession>
<dbReference type="SUPFAM" id="SSF161098">
    <property type="entry name" value="MetI-like"/>
    <property type="match status" value="1"/>
</dbReference>
<gene>
    <name evidence="9" type="ORF">HW566_05095</name>
</gene>
<feature type="domain" description="ABC transmembrane type-1" evidence="8">
    <location>
        <begin position="88"/>
        <end position="281"/>
    </location>
</feature>
<comment type="similarity">
    <text evidence="7">Belongs to the binding-protein-dependent transport system permease family.</text>
</comment>
<dbReference type="RefSeq" id="WP_178010964.1">
    <property type="nucleotide sequence ID" value="NZ_CP058316.1"/>
</dbReference>
<keyword evidence="4 7" id="KW-0812">Transmembrane</keyword>
<name>A0A7D5ERL2_9MICO</name>
<dbReference type="AlphaFoldDB" id="A0A7D5ERL2"/>
<evidence type="ECO:0000256" key="7">
    <source>
        <dbReference type="RuleBase" id="RU363032"/>
    </source>
</evidence>
<dbReference type="GO" id="GO:0005886">
    <property type="term" value="C:plasma membrane"/>
    <property type="evidence" value="ECO:0007669"/>
    <property type="project" value="UniProtKB-SubCell"/>
</dbReference>
<protein>
    <submittedName>
        <fullName evidence="9">Carbohydrate ABC transporter permease</fullName>
    </submittedName>
</protein>
<dbReference type="InterPro" id="IPR035906">
    <property type="entry name" value="MetI-like_sf"/>
</dbReference>
<reference evidence="9 10" key="1">
    <citation type="submission" date="2020-06" db="EMBL/GenBank/DDBJ databases">
        <authorList>
            <person name="Jo H."/>
        </authorList>
    </citation>
    <scope>NUCLEOTIDE SEQUENCE [LARGE SCALE GENOMIC DNA]</scope>
    <source>
        <strain evidence="9 10">I46</strain>
    </source>
</reference>
<feature type="transmembrane region" description="Helical" evidence="7">
    <location>
        <begin position="25"/>
        <end position="48"/>
    </location>
</feature>
<feature type="transmembrane region" description="Helical" evidence="7">
    <location>
        <begin position="92"/>
        <end position="113"/>
    </location>
</feature>
<organism evidence="9 10">
    <name type="scientific">Microbacterium oleivorans</name>
    <dbReference type="NCBI Taxonomy" id="273677"/>
    <lineage>
        <taxon>Bacteria</taxon>
        <taxon>Bacillati</taxon>
        <taxon>Actinomycetota</taxon>
        <taxon>Actinomycetes</taxon>
        <taxon>Micrococcales</taxon>
        <taxon>Microbacteriaceae</taxon>
        <taxon>Microbacterium</taxon>
    </lineage>
</organism>
<dbReference type="GO" id="GO:0055085">
    <property type="term" value="P:transmembrane transport"/>
    <property type="evidence" value="ECO:0007669"/>
    <property type="project" value="InterPro"/>
</dbReference>
<feature type="transmembrane region" description="Helical" evidence="7">
    <location>
        <begin position="125"/>
        <end position="145"/>
    </location>
</feature>
<dbReference type="Proteomes" id="UP000509638">
    <property type="component" value="Chromosome"/>
</dbReference>
<evidence type="ECO:0000256" key="1">
    <source>
        <dbReference type="ARBA" id="ARBA00004651"/>
    </source>
</evidence>
<evidence type="ECO:0000313" key="9">
    <source>
        <dbReference type="EMBL" id="QLD11205.1"/>
    </source>
</evidence>
<evidence type="ECO:0000259" key="8">
    <source>
        <dbReference type="PROSITE" id="PS50928"/>
    </source>
</evidence>
<comment type="subcellular location">
    <subcellularLocation>
        <location evidence="1 7">Cell membrane</location>
        <topology evidence="1 7">Multi-pass membrane protein</topology>
    </subcellularLocation>
</comment>
<feature type="transmembrane region" description="Helical" evidence="7">
    <location>
        <begin position="157"/>
        <end position="177"/>
    </location>
</feature>
<feature type="transmembrane region" description="Helical" evidence="7">
    <location>
        <begin position="197"/>
        <end position="224"/>
    </location>
</feature>
<dbReference type="InterPro" id="IPR000515">
    <property type="entry name" value="MetI-like"/>
</dbReference>
<evidence type="ECO:0000256" key="5">
    <source>
        <dbReference type="ARBA" id="ARBA00022989"/>
    </source>
</evidence>
<evidence type="ECO:0000313" key="10">
    <source>
        <dbReference type="Proteomes" id="UP000509638"/>
    </source>
</evidence>
<evidence type="ECO:0000256" key="6">
    <source>
        <dbReference type="ARBA" id="ARBA00023136"/>
    </source>
</evidence>
<keyword evidence="3" id="KW-1003">Cell membrane</keyword>
<keyword evidence="2 7" id="KW-0813">Transport</keyword>
<keyword evidence="6 7" id="KW-0472">Membrane</keyword>